<proteinExistence type="predicted"/>
<keyword evidence="4" id="KW-1185">Reference proteome</keyword>
<dbReference type="InterPro" id="IPR021438">
    <property type="entry name" value="DUF3087"/>
</dbReference>
<feature type="transmembrane region" description="Helical" evidence="2">
    <location>
        <begin position="17"/>
        <end position="42"/>
    </location>
</feature>
<evidence type="ECO:0000256" key="1">
    <source>
        <dbReference type="SAM" id="Coils"/>
    </source>
</evidence>
<feature type="coiled-coil region" evidence="1">
    <location>
        <begin position="127"/>
        <end position="154"/>
    </location>
</feature>
<keyword evidence="1" id="KW-0175">Coiled coil</keyword>
<dbReference type="EMBL" id="SACQ01000002">
    <property type="protein sequence ID" value="RVU31618.1"/>
    <property type="molecule type" value="Genomic_DNA"/>
</dbReference>
<feature type="transmembrane region" description="Helical" evidence="2">
    <location>
        <begin position="48"/>
        <end position="67"/>
    </location>
</feature>
<protein>
    <submittedName>
        <fullName evidence="3">DUF3087 family protein</fullName>
    </submittedName>
</protein>
<gene>
    <name evidence="3" type="ORF">EOE65_06485</name>
</gene>
<accession>A0A437QAQ6</accession>
<keyword evidence="2" id="KW-1133">Transmembrane helix</keyword>
<keyword evidence="2" id="KW-0472">Membrane</keyword>
<evidence type="ECO:0000313" key="4">
    <source>
        <dbReference type="Proteomes" id="UP000282818"/>
    </source>
</evidence>
<dbReference type="RefSeq" id="WP_127693477.1">
    <property type="nucleotide sequence ID" value="NZ_SACQ01000002.1"/>
</dbReference>
<keyword evidence="2" id="KW-0812">Transmembrane</keyword>
<organism evidence="3 4">
    <name type="scientific">Neptunomonas marina</name>
    <dbReference type="NCBI Taxonomy" id="1815562"/>
    <lineage>
        <taxon>Bacteria</taxon>
        <taxon>Pseudomonadati</taxon>
        <taxon>Pseudomonadota</taxon>
        <taxon>Gammaproteobacteria</taxon>
        <taxon>Oceanospirillales</taxon>
        <taxon>Oceanospirillaceae</taxon>
        <taxon>Neptunomonas</taxon>
    </lineage>
</organism>
<dbReference type="Proteomes" id="UP000282818">
    <property type="component" value="Unassembled WGS sequence"/>
</dbReference>
<name>A0A437QAQ6_9GAMM</name>
<evidence type="ECO:0000256" key="2">
    <source>
        <dbReference type="SAM" id="Phobius"/>
    </source>
</evidence>
<dbReference type="Pfam" id="PF11286">
    <property type="entry name" value="DUF3087"/>
    <property type="match status" value="1"/>
</dbReference>
<comment type="caution">
    <text evidence="3">The sequence shown here is derived from an EMBL/GenBank/DDBJ whole genome shotgun (WGS) entry which is preliminary data.</text>
</comment>
<dbReference type="AlphaFoldDB" id="A0A437QAQ6"/>
<reference evidence="3 4" key="1">
    <citation type="submission" date="2019-01" db="EMBL/GenBank/DDBJ databases">
        <authorList>
            <person name="Chen W.-M."/>
        </authorList>
    </citation>
    <scope>NUCLEOTIDE SEQUENCE [LARGE SCALE GENOMIC DNA]</scope>
    <source>
        <strain evidence="3 4">HPM-16</strain>
    </source>
</reference>
<evidence type="ECO:0000313" key="3">
    <source>
        <dbReference type="EMBL" id="RVU31618.1"/>
    </source>
</evidence>
<sequence length="167" mass="19102">MQLETIDKARYNKHVKITFFAICGFMLVVALGTSAVLIHFWGGPEGDNFWLNALGVVIAALALAQILSMLRHHPFLYEVAYVRRVKGELNRIYRKQQKIKAAAEKGDPVAMTILDFSYRASRQVYELDNNTLTLEELERAQRTLDEQREAFSVASLMDYSGDLLERF</sequence>